<dbReference type="OrthoDB" id="6644898at2759"/>
<protein>
    <submittedName>
        <fullName evidence="2">Envelope fusion protein</fullName>
    </submittedName>
</protein>
<gene>
    <name evidence="2" type="ORF">FWK35_00024534</name>
</gene>
<dbReference type="AlphaFoldDB" id="A0A6G0Y1J0"/>
<accession>A0A6G0Y1J0</accession>
<keyword evidence="1" id="KW-0812">Transmembrane</keyword>
<evidence type="ECO:0000256" key="1">
    <source>
        <dbReference type="SAM" id="Phobius"/>
    </source>
</evidence>
<keyword evidence="1" id="KW-1133">Transmembrane helix</keyword>
<keyword evidence="1" id="KW-0472">Membrane</keyword>
<dbReference type="PROSITE" id="PS51257">
    <property type="entry name" value="PROKAR_LIPOPROTEIN"/>
    <property type="match status" value="1"/>
</dbReference>
<evidence type="ECO:0000313" key="3">
    <source>
        <dbReference type="Proteomes" id="UP000478052"/>
    </source>
</evidence>
<dbReference type="EMBL" id="VUJU01006938">
    <property type="protein sequence ID" value="KAF0747167.1"/>
    <property type="molecule type" value="Genomic_DNA"/>
</dbReference>
<sequence length="125" mass="14498">MTKCLFDKLFRVCNKKQINIISYLITVVLLVACCSTFGIERYADEKIISHSGLFFENQGPIKIITTKWNLVAFFDLSSFRERTKEINGFMESTNSICEHLQEHKISQTNCETNFALIYAAEERKE</sequence>
<evidence type="ECO:0000313" key="2">
    <source>
        <dbReference type="EMBL" id="KAF0747167.1"/>
    </source>
</evidence>
<reference evidence="2 3" key="1">
    <citation type="submission" date="2019-08" db="EMBL/GenBank/DDBJ databases">
        <title>Whole genome of Aphis craccivora.</title>
        <authorList>
            <person name="Voronova N.V."/>
            <person name="Shulinski R.S."/>
            <person name="Bandarenka Y.V."/>
            <person name="Zhorov D.G."/>
            <person name="Warner D."/>
        </authorList>
    </citation>
    <scope>NUCLEOTIDE SEQUENCE [LARGE SCALE GENOMIC DNA]</scope>
    <source>
        <strain evidence="2">180601</strain>
        <tissue evidence="2">Whole Body</tissue>
    </source>
</reference>
<keyword evidence="3" id="KW-1185">Reference proteome</keyword>
<feature type="transmembrane region" description="Helical" evidence="1">
    <location>
        <begin position="20"/>
        <end position="39"/>
    </location>
</feature>
<dbReference type="Proteomes" id="UP000478052">
    <property type="component" value="Unassembled WGS sequence"/>
</dbReference>
<organism evidence="2 3">
    <name type="scientific">Aphis craccivora</name>
    <name type="common">Cowpea aphid</name>
    <dbReference type="NCBI Taxonomy" id="307492"/>
    <lineage>
        <taxon>Eukaryota</taxon>
        <taxon>Metazoa</taxon>
        <taxon>Ecdysozoa</taxon>
        <taxon>Arthropoda</taxon>
        <taxon>Hexapoda</taxon>
        <taxon>Insecta</taxon>
        <taxon>Pterygota</taxon>
        <taxon>Neoptera</taxon>
        <taxon>Paraneoptera</taxon>
        <taxon>Hemiptera</taxon>
        <taxon>Sternorrhyncha</taxon>
        <taxon>Aphidomorpha</taxon>
        <taxon>Aphidoidea</taxon>
        <taxon>Aphididae</taxon>
        <taxon>Aphidini</taxon>
        <taxon>Aphis</taxon>
        <taxon>Aphis</taxon>
    </lineage>
</organism>
<comment type="caution">
    <text evidence="2">The sequence shown here is derived from an EMBL/GenBank/DDBJ whole genome shotgun (WGS) entry which is preliminary data.</text>
</comment>
<name>A0A6G0Y1J0_APHCR</name>
<proteinExistence type="predicted"/>